<evidence type="ECO:0000256" key="1">
    <source>
        <dbReference type="SAM" id="SignalP"/>
    </source>
</evidence>
<feature type="signal peptide" evidence="1">
    <location>
        <begin position="1"/>
        <end position="26"/>
    </location>
</feature>
<protein>
    <submittedName>
        <fullName evidence="2">Uncharacterized protein</fullName>
    </submittedName>
</protein>
<dbReference type="Proteomes" id="UP000007752">
    <property type="component" value="Chromosome 10"/>
</dbReference>
<sequence length="60" mass="6770">MGWLPRSATAVLVLFLVLWRDWGAEAATFTFVNRCTDTQRIAAPTNSIEMAQDNEILDKN</sequence>
<dbReference type="EMBL" id="CM000147">
    <property type="protein sequence ID" value="EAZ15300.1"/>
    <property type="molecule type" value="Genomic_DNA"/>
</dbReference>
<reference evidence="2" key="1">
    <citation type="journal article" date="2005" name="PLoS Biol.">
        <title>The genomes of Oryza sativa: a history of duplications.</title>
        <authorList>
            <person name="Yu J."/>
            <person name="Wang J."/>
            <person name="Lin W."/>
            <person name="Li S."/>
            <person name="Li H."/>
            <person name="Zhou J."/>
            <person name="Ni P."/>
            <person name="Dong W."/>
            <person name="Hu S."/>
            <person name="Zeng C."/>
            <person name="Zhang J."/>
            <person name="Zhang Y."/>
            <person name="Li R."/>
            <person name="Xu Z."/>
            <person name="Li S."/>
            <person name="Li X."/>
            <person name="Zheng H."/>
            <person name="Cong L."/>
            <person name="Lin L."/>
            <person name="Yin J."/>
            <person name="Geng J."/>
            <person name="Li G."/>
            <person name="Shi J."/>
            <person name="Liu J."/>
            <person name="Lv H."/>
            <person name="Li J."/>
            <person name="Wang J."/>
            <person name="Deng Y."/>
            <person name="Ran L."/>
            <person name="Shi X."/>
            <person name="Wang X."/>
            <person name="Wu Q."/>
            <person name="Li C."/>
            <person name="Ren X."/>
            <person name="Wang J."/>
            <person name="Wang X."/>
            <person name="Li D."/>
            <person name="Liu D."/>
            <person name="Zhang X."/>
            <person name="Ji Z."/>
            <person name="Zhao W."/>
            <person name="Sun Y."/>
            <person name="Zhang Z."/>
            <person name="Bao J."/>
            <person name="Han Y."/>
            <person name="Dong L."/>
            <person name="Ji J."/>
            <person name="Chen P."/>
            <person name="Wu S."/>
            <person name="Liu J."/>
            <person name="Xiao Y."/>
            <person name="Bu D."/>
            <person name="Tan J."/>
            <person name="Yang L."/>
            <person name="Ye C."/>
            <person name="Zhang J."/>
            <person name="Xu J."/>
            <person name="Zhou Y."/>
            <person name="Yu Y."/>
            <person name="Zhang B."/>
            <person name="Zhuang S."/>
            <person name="Wei H."/>
            <person name="Liu B."/>
            <person name="Lei M."/>
            <person name="Yu H."/>
            <person name="Li Y."/>
            <person name="Xu H."/>
            <person name="Wei S."/>
            <person name="He X."/>
            <person name="Fang L."/>
            <person name="Zhang Z."/>
            <person name="Zhang Y."/>
            <person name="Huang X."/>
            <person name="Su Z."/>
            <person name="Tong W."/>
            <person name="Li J."/>
            <person name="Tong Z."/>
            <person name="Li S."/>
            <person name="Ye J."/>
            <person name="Wang L."/>
            <person name="Fang L."/>
            <person name="Lei T."/>
            <person name="Chen C."/>
            <person name="Chen H."/>
            <person name="Xu Z."/>
            <person name="Li H."/>
            <person name="Huang H."/>
            <person name="Zhang F."/>
            <person name="Xu H."/>
            <person name="Li N."/>
            <person name="Zhao C."/>
            <person name="Li S."/>
            <person name="Dong L."/>
            <person name="Huang Y."/>
            <person name="Li L."/>
            <person name="Xi Y."/>
            <person name="Qi Q."/>
            <person name="Li W."/>
            <person name="Zhang B."/>
            <person name="Hu W."/>
            <person name="Zhang Y."/>
            <person name="Tian X."/>
            <person name="Jiao Y."/>
            <person name="Liang X."/>
            <person name="Jin J."/>
            <person name="Gao L."/>
            <person name="Zheng W."/>
            <person name="Hao B."/>
            <person name="Liu S."/>
            <person name="Wang W."/>
            <person name="Yuan L."/>
            <person name="Cao M."/>
            <person name="McDermott J."/>
            <person name="Samudrala R."/>
            <person name="Wang J."/>
            <person name="Wong G.K."/>
            <person name="Yang H."/>
        </authorList>
    </citation>
    <scope>NUCLEOTIDE SEQUENCE [LARGE SCALE GENOMIC DNA]</scope>
</reference>
<reference evidence="2" key="2">
    <citation type="submission" date="2008-12" db="EMBL/GenBank/DDBJ databases">
        <title>Improved gene annotation of the rice (Oryza sativa) genomes.</title>
        <authorList>
            <person name="Wang J."/>
            <person name="Li R."/>
            <person name="Fan W."/>
            <person name="Huang Q."/>
            <person name="Zhang J."/>
            <person name="Zhou Y."/>
            <person name="Hu Y."/>
            <person name="Zi S."/>
            <person name="Li J."/>
            <person name="Ni P."/>
            <person name="Zheng H."/>
            <person name="Zhang Y."/>
            <person name="Zhao M."/>
            <person name="Hao Q."/>
            <person name="McDermott J."/>
            <person name="Samudrala R."/>
            <person name="Kristiansen K."/>
            <person name="Wong G.K.-S."/>
        </authorList>
    </citation>
    <scope>NUCLEOTIDE SEQUENCE</scope>
</reference>
<name>A3C2I7_ORYSJ</name>
<proteinExistence type="predicted"/>
<keyword evidence="1" id="KW-0732">Signal</keyword>
<gene>
    <name evidence="2" type="ORF">OsJ_30717</name>
</gene>
<organism evidence="2">
    <name type="scientific">Oryza sativa subsp. japonica</name>
    <name type="common">Rice</name>
    <dbReference type="NCBI Taxonomy" id="39947"/>
    <lineage>
        <taxon>Eukaryota</taxon>
        <taxon>Viridiplantae</taxon>
        <taxon>Streptophyta</taxon>
        <taxon>Embryophyta</taxon>
        <taxon>Tracheophyta</taxon>
        <taxon>Spermatophyta</taxon>
        <taxon>Magnoliopsida</taxon>
        <taxon>Liliopsida</taxon>
        <taxon>Poales</taxon>
        <taxon>Poaceae</taxon>
        <taxon>BOP clade</taxon>
        <taxon>Oryzoideae</taxon>
        <taxon>Oryzeae</taxon>
        <taxon>Oryzinae</taxon>
        <taxon>Oryza</taxon>
        <taxon>Oryza sativa</taxon>
    </lineage>
</organism>
<accession>A3C2I7</accession>
<evidence type="ECO:0000313" key="2">
    <source>
        <dbReference type="EMBL" id="EAZ15300.1"/>
    </source>
</evidence>
<dbReference type="AlphaFoldDB" id="A3C2I7"/>
<feature type="chain" id="PRO_5002650308" evidence="1">
    <location>
        <begin position="27"/>
        <end position="60"/>
    </location>
</feature>